<sequence length="469" mass="49537">MRFSTATLLTVLSSLISVEATCSYTGGNYYCSETSKVVYKGIGFSGSYQDVISMDESSGSCSQQEYTFSGNLSPLDEELSVHFRGPLKLLQFGVYYPSSNSSSSSNAKRDDTAEVEAQEAEAEAEGCTTVKHHKHKRATAIVEVTQTVYVDGQGNLVTSQSTTTNTQLETDSAQTDLQAAIATQIGEGKAYRSISTKSAPTTTTASTASTDSSGSTESSEPSSDVSGAWTRDSYYTPGSTDNCVFLNYYGGSGSGVWSSAFGNSLSYANSDASGGSSSAVALEEVTIGSNTEYVIMSGNECSGSSCGFYRSGSVAYHGFGGAQKIFAFEFEMPLDSSASGYNADMPAIWLLNAKIPRTLQYGDESCSCWKTGCGELDLFEILSSGSDKLISHLHDGQGASSEQVNTGGGGSQDYFARPTSGSMKAVVIFTSDDIHIVQVDDSIDFDTSLTEDQVNAWIEQLGSVATIGY</sequence>
<dbReference type="InterPro" id="IPR018807">
    <property type="entry name" value="YJL171C/Tos1_N"/>
</dbReference>
<feature type="chain" id="PRO_5002681617" description="glucan endo-1,3-beta-D-glucosidase" evidence="9">
    <location>
        <begin position="21"/>
        <end position="469"/>
    </location>
</feature>
<dbReference type="PANTHER" id="PTHR31737">
    <property type="entry name" value="PROTEIN TOS1"/>
    <property type="match status" value="1"/>
</dbReference>
<keyword evidence="13" id="KW-1185">Reference proteome</keyword>
<feature type="compositionally biased region" description="Acidic residues" evidence="8">
    <location>
        <begin position="113"/>
        <end position="124"/>
    </location>
</feature>
<evidence type="ECO:0000313" key="13">
    <source>
        <dbReference type="Proteomes" id="UP000001996"/>
    </source>
</evidence>
<evidence type="ECO:0000256" key="5">
    <source>
        <dbReference type="ARBA" id="ARBA00022801"/>
    </source>
</evidence>
<feature type="domain" description="Cell wall protein YJL171C/Tos1 N-terminal" evidence="11">
    <location>
        <begin position="36"/>
        <end position="97"/>
    </location>
</feature>
<evidence type="ECO:0000256" key="2">
    <source>
        <dbReference type="ARBA" id="ARBA00006055"/>
    </source>
</evidence>
<evidence type="ECO:0000313" key="12">
    <source>
        <dbReference type="EMBL" id="EDK44017.1"/>
    </source>
</evidence>
<dbReference type="eggNOG" id="ENOG502QSI7">
    <property type="taxonomic scope" value="Eukaryota"/>
</dbReference>
<feature type="compositionally biased region" description="Low complexity" evidence="8">
    <location>
        <begin position="193"/>
        <end position="228"/>
    </location>
</feature>
<dbReference type="EMBL" id="CH981525">
    <property type="protein sequence ID" value="EDK44017.1"/>
    <property type="molecule type" value="Genomic_DNA"/>
</dbReference>
<reference evidence="12 13" key="1">
    <citation type="journal article" date="2009" name="Nature">
        <title>Evolution of pathogenicity and sexual reproduction in eight Candida genomes.</title>
        <authorList>
            <person name="Butler G."/>
            <person name="Rasmussen M.D."/>
            <person name="Lin M.F."/>
            <person name="Santos M.A."/>
            <person name="Sakthikumar S."/>
            <person name="Munro C.A."/>
            <person name="Rheinbay E."/>
            <person name="Grabherr M."/>
            <person name="Forche A."/>
            <person name="Reedy J.L."/>
            <person name="Agrafioti I."/>
            <person name="Arnaud M.B."/>
            <person name="Bates S."/>
            <person name="Brown A.J."/>
            <person name="Brunke S."/>
            <person name="Costanzo M.C."/>
            <person name="Fitzpatrick D.A."/>
            <person name="de Groot P.W."/>
            <person name="Harris D."/>
            <person name="Hoyer L.L."/>
            <person name="Hube B."/>
            <person name="Klis F.M."/>
            <person name="Kodira C."/>
            <person name="Lennard N."/>
            <person name="Logue M.E."/>
            <person name="Martin R."/>
            <person name="Neiman A.M."/>
            <person name="Nikolaou E."/>
            <person name="Quail M.A."/>
            <person name="Quinn J."/>
            <person name="Santos M.C."/>
            <person name="Schmitzberger F.F."/>
            <person name="Sherlock G."/>
            <person name="Shah P."/>
            <person name="Silverstein K.A."/>
            <person name="Skrzypek M.S."/>
            <person name="Soll D."/>
            <person name="Staggs R."/>
            <person name="Stansfield I."/>
            <person name="Stumpf M.P."/>
            <person name="Sudbery P.E."/>
            <person name="Srikantha T."/>
            <person name="Zeng Q."/>
            <person name="Berman J."/>
            <person name="Berriman M."/>
            <person name="Heitman J."/>
            <person name="Gow N.A."/>
            <person name="Lorenz M.C."/>
            <person name="Birren B.W."/>
            <person name="Kellis M."/>
            <person name="Cuomo C.A."/>
        </authorList>
    </citation>
    <scope>NUCLEOTIDE SEQUENCE [LARGE SCALE GENOMIC DNA]</scope>
    <source>
        <strain evidence="13">ATCC 11503 / BCRC 21390 / CBS 2605 / JCM 1781 / NBRC 1676 / NRRL YB-4239</strain>
    </source>
</reference>
<dbReference type="InParanoid" id="A5DXV9"/>
<dbReference type="InterPro" id="IPR018805">
    <property type="entry name" value="YJL171C/Tos1_C"/>
</dbReference>
<dbReference type="VEuPathDB" id="FungiDB:LELG_02196"/>
<accession>A5DXV9</accession>
<protein>
    <recommendedName>
        <fullName evidence="3">glucan endo-1,3-beta-D-glucosidase</fullName>
        <ecNumber evidence="3">3.2.1.39</ecNumber>
    </recommendedName>
</protein>
<keyword evidence="6" id="KW-0326">Glycosidase</keyword>
<evidence type="ECO:0000256" key="4">
    <source>
        <dbReference type="ARBA" id="ARBA00022729"/>
    </source>
</evidence>
<dbReference type="AlphaFoldDB" id="A5DXV9"/>
<proteinExistence type="inferred from homology"/>
<dbReference type="OrthoDB" id="118256at2759"/>
<dbReference type="Pfam" id="PF10290">
    <property type="entry name" value="YJL171C_Tos1_N"/>
    <property type="match status" value="1"/>
</dbReference>
<keyword evidence="7" id="KW-0961">Cell wall biogenesis/degradation</keyword>
<dbReference type="STRING" id="379508.A5DXV9"/>
<evidence type="ECO:0000256" key="3">
    <source>
        <dbReference type="ARBA" id="ARBA00012780"/>
    </source>
</evidence>
<comment type="catalytic activity">
    <reaction evidence="1">
        <text>Hydrolysis of (1-&gt;3)-beta-D-glucosidic linkages in (1-&gt;3)-beta-D-glucans.</text>
        <dbReference type="EC" id="3.2.1.39"/>
    </reaction>
</comment>
<comment type="similarity">
    <text evidence="2">Belongs to the PGA52 family.</text>
</comment>
<evidence type="ECO:0000259" key="11">
    <source>
        <dbReference type="Pfam" id="PF10290"/>
    </source>
</evidence>
<dbReference type="GO" id="GO:0042973">
    <property type="term" value="F:glucan endo-1,3-beta-D-glucosidase activity"/>
    <property type="evidence" value="ECO:0007669"/>
    <property type="project" value="UniProtKB-EC"/>
</dbReference>
<dbReference type="GO" id="GO:0071555">
    <property type="term" value="P:cell wall organization"/>
    <property type="evidence" value="ECO:0007669"/>
    <property type="project" value="UniProtKB-KW"/>
</dbReference>
<keyword evidence="5" id="KW-0378">Hydrolase</keyword>
<dbReference type="KEGG" id="lel:PVL30_002222"/>
<feature type="region of interest" description="Disordered" evidence="8">
    <location>
        <begin position="192"/>
        <end position="229"/>
    </location>
</feature>
<dbReference type="EC" id="3.2.1.39" evidence="3"/>
<feature type="domain" description="Cell wall protein YJL171C/Tos1 C-terminal" evidence="10">
    <location>
        <begin position="227"/>
        <end position="457"/>
    </location>
</feature>
<dbReference type="FunCoup" id="A5DXV9">
    <property type="interactions" value="37"/>
</dbReference>
<dbReference type="Pfam" id="PF10287">
    <property type="entry name" value="YJL171C_Tos1_C"/>
    <property type="match status" value="1"/>
</dbReference>
<keyword evidence="4 9" id="KW-0732">Signal</keyword>
<dbReference type="HOGENOM" id="CLU_030276_0_0_1"/>
<evidence type="ECO:0000256" key="1">
    <source>
        <dbReference type="ARBA" id="ARBA00000382"/>
    </source>
</evidence>
<evidence type="ECO:0000256" key="9">
    <source>
        <dbReference type="SAM" id="SignalP"/>
    </source>
</evidence>
<feature type="signal peptide" evidence="9">
    <location>
        <begin position="1"/>
        <end position="20"/>
    </location>
</feature>
<evidence type="ECO:0000256" key="6">
    <source>
        <dbReference type="ARBA" id="ARBA00023295"/>
    </source>
</evidence>
<dbReference type="PANTHER" id="PTHR31737:SF2">
    <property type="entry name" value="PROTEIN TOS1"/>
    <property type="match status" value="1"/>
</dbReference>
<dbReference type="GO" id="GO:0009277">
    <property type="term" value="C:fungal-type cell wall"/>
    <property type="evidence" value="ECO:0007669"/>
    <property type="project" value="EnsemblFungi"/>
</dbReference>
<evidence type="ECO:0000256" key="8">
    <source>
        <dbReference type="SAM" id="MobiDB-lite"/>
    </source>
</evidence>
<evidence type="ECO:0000259" key="10">
    <source>
        <dbReference type="Pfam" id="PF10287"/>
    </source>
</evidence>
<organism evidence="12 13">
    <name type="scientific">Lodderomyces elongisporus (strain ATCC 11503 / CBS 2605 / JCM 1781 / NBRC 1676 / NRRL YB-4239)</name>
    <name type="common">Yeast</name>
    <name type="synonym">Saccharomyces elongisporus</name>
    <dbReference type="NCBI Taxonomy" id="379508"/>
    <lineage>
        <taxon>Eukaryota</taxon>
        <taxon>Fungi</taxon>
        <taxon>Dikarya</taxon>
        <taxon>Ascomycota</taxon>
        <taxon>Saccharomycotina</taxon>
        <taxon>Pichiomycetes</taxon>
        <taxon>Debaryomycetaceae</taxon>
        <taxon>Candida/Lodderomyces clade</taxon>
        <taxon>Lodderomyces</taxon>
    </lineage>
</organism>
<dbReference type="OMA" id="WAGSKFF"/>
<dbReference type="GeneID" id="5233877"/>
<gene>
    <name evidence="12" type="ORF">LELG_02196</name>
</gene>
<dbReference type="Proteomes" id="UP000001996">
    <property type="component" value="Unassembled WGS sequence"/>
</dbReference>
<feature type="region of interest" description="Disordered" evidence="8">
    <location>
        <begin position="99"/>
        <end position="132"/>
    </location>
</feature>
<name>A5DXV9_LODEL</name>
<evidence type="ECO:0000256" key="7">
    <source>
        <dbReference type="ARBA" id="ARBA00023316"/>
    </source>
</evidence>